<feature type="domain" description="Carboxymuconolactone decarboxylase-like" evidence="1">
    <location>
        <begin position="13"/>
        <end position="98"/>
    </location>
</feature>
<name>A0A078MUX4_9MICC</name>
<dbReference type="Gene3D" id="1.20.1290.10">
    <property type="entry name" value="AhpD-like"/>
    <property type="match status" value="1"/>
</dbReference>
<dbReference type="InterPro" id="IPR029032">
    <property type="entry name" value="AhpD-like"/>
</dbReference>
<dbReference type="SUPFAM" id="SSF69118">
    <property type="entry name" value="AhpD-like"/>
    <property type="match status" value="1"/>
</dbReference>
<protein>
    <submittedName>
        <fullName evidence="2">Carboxymuconolactone decarboxylase family protein</fullName>
    </submittedName>
</protein>
<dbReference type="Pfam" id="PF02627">
    <property type="entry name" value="CMD"/>
    <property type="match status" value="1"/>
</dbReference>
<dbReference type="PANTHER" id="PTHR35446">
    <property type="entry name" value="SI:CH211-175M2.5"/>
    <property type="match status" value="1"/>
</dbReference>
<dbReference type="EMBL" id="LN483071">
    <property type="protein sequence ID" value="CEA09252.1"/>
    <property type="molecule type" value="Genomic_DNA"/>
</dbReference>
<dbReference type="NCBIfam" id="TIGR00778">
    <property type="entry name" value="ahpD_dom"/>
    <property type="match status" value="1"/>
</dbReference>
<reference evidence="2" key="1">
    <citation type="submission" date="2014-07" db="EMBL/GenBank/DDBJ databases">
        <authorList>
            <person name="Urmite Genomes Urmite Genomes"/>
        </authorList>
    </citation>
    <scope>NUCLEOTIDE SEQUENCE</scope>
    <source>
        <strain evidence="2">11W110_air</strain>
    </source>
</reference>
<dbReference type="GO" id="GO:0051920">
    <property type="term" value="F:peroxiredoxin activity"/>
    <property type="evidence" value="ECO:0007669"/>
    <property type="project" value="InterPro"/>
</dbReference>
<evidence type="ECO:0000313" key="2">
    <source>
        <dbReference type="EMBL" id="CEA09252.1"/>
    </source>
</evidence>
<gene>
    <name evidence="2" type="ORF">BN1051_02619</name>
</gene>
<dbReference type="InterPro" id="IPR003779">
    <property type="entry name" value="CMD-like"/>
</dbReference>
<accession>A0A078MUX4</accession>
<dbReference type="AlphaFoldDB" id="A0A078MUX4"/>
<dbReference type="PANTHER" id="PTHR35446:SF2">
    <property type="entry name" value="CARBOXYMUCONOLACTONE DECARBOXYLASE-LIKE DOMAIN-CONTAINING PROTEIN"/>
    <property type="match status" value="1"/>
</dbReference>
<dbReference type="InterPro" id="IPR004675">
    <property type="entry name" value="AhpD_core"/>
</dbReference>
<proteinExistence type="predicted"/>
<evidence type="ECO:0000259" key="1">
    <source>
        <dbReference type="Pfam" id="PF02627"/>
    </source>
</evidence>
<dbReference type="PATRIC" id="fig|1461584.3.peg.2592"/>
<organism evidence="2">
    <name type="scientific">Arthrobacter saudimassiliensis</name>
    <dbReference type="NCBI Taxonomy" id="1461584"/>
    <lineage>
        <taxon>Bacteria</taxon>
        <taxon>Bacillati</taxon>
        <taxon>Actinomycetota</taxon>
        <taxon>Actinomycetes</taxon>
        <taxon>Micrococcales</taxon>
        <taxon>Micrococcaceae</taxon>
        <taxon>Arthrobacter</taxon>
    </lineage>
</organism>
<sequence>MNRRIYLDKQHREAYRALAATAAQVRAAAADAGLDRRLMELVNLRISQLNGCAYCLDLHTRQALEAGEEPRRLAVLPAWRDTEVFSDTERAALALAEAVTDLPPRAEREEAFTGLRAGLTDDQFSVISWAAVTMNAFNRVSIVSGHPVRADKPAR</sequence>